<dbReference type="EMBL" id="JBHUII010000004">
    <property type="protein sequence ID" value="MFD2206262.1"/>
    <property type="molecule type" value="Genomic_DNA"/>
</dbReference>
<organism evidence="8 9">
    <name type="scientific">Kiloniella antarctica</name>
    <dbReference type="NCBI Taxonomy" id="1550907"/>
    <lineage>
        <taxon>Bacteria</taxon>
        <taxon>Pseudomonadati</taxon>
        <taxon>Pseudomonadota</taxon>
        <taxon>Alphaproteobacteria</taxon>
        <taxon>Rhodospirillales</taxon>
        <taxon>Kiloniellaceae</taxon>
        <taxon>Kiloniella</taxon>
    </lineage>
</organism>
<feature type="transmembrane region" description="Helical" evidence="6">
    <location>
        <begin position="162"/>
        <end position="182"/>
    </location>
</feature>
<name>A0ABW5BJG7_9PROT</name>
<dbReference type="InterPro" id="IPR011701">
    <property type="entry name" value="MFS"/>
</dbReference>
<keyword evidence="9" id="KW-1185">Reference proteome</keyword>
<accession>A0ABW5BJG7</accession>
<dbReference type="SUPFAM" id="SSF103473">
    <property type="entry name" value="MFS general substrate transporter"/>
    <property type="match status" value="1"/>
</dbReference>
<dbReference type="InterPro" id="IPR036259">
    <property type="entry name" value="MFS_trans_sf"/>
</dbReference>
<feature type="transmembrane region" description="Helical" evidence="6">
    <location>
        <begin position="293"/>
        <end position="312"/>
    </location>
</feature>
<feature type="transmembrane region" description="Helical" evidence="6">
    <location>
        <begin position="324"/>
        <end position="345"/>
    </location>
</feature>
<evidence type="ECO:0000256" key="2">
    <source>
        <dbReference type="ARBA" id="ARBA00022475"/>
    </source>
</evidence>
<evidence type="ECO:0000256" key="4">
    <source>
        <dbReference type="ARBA" id="ARBA00022989"/>
    </source>
</evidence>
<sequence length="389" mass="40326">MITLPILLLTLSVAIVGANSLVLSPIAGSVAGSYADVSASEVMIASAAYGISTAISALFLAPLVDRFGGKFMLLMAMTALAVALGLSALTPSLVLLCLAQGMSGVAAGVALPAAYGLATQLAPKGKESESLGIVLTGWTLSLIVGVSLSAIIADYIHWRGVYAFMSVLAVLVTLSIFVTKTWGTSAVKGKPTSPLTALRVPGIGRGLIVCASYMVAFYGLYTYLGGHIQGALGQSTASTGLTALLYGIGFGGAVFLDRFIDRYGAAQIALYVFVGLFLTYLSLSFVSVSFLGLVLFCLVWGGVNHLGLNLVVGRLVSLDETQRGAILGINSSVTYLCVFIGAMAFKPIFDNAGFAVCALISALCILPAIIDSIVSRRQIMLSLKKHMLS</sequence>
<dbReference type="PROSITE" id="PS50850">
    <property type="entry name" value="MFS"/>
    <property type="match status" value="1"/>
</dbReference>
<evidence type="ECO:0000313" key="8">
    <source>
        <dbReference type="EMBL" id="MFD2206262.1"/>
    </source>
</evidence>
<gene>
    <name evidence="8" type="ORF">ACFSKO_11580</name>
</gene>
<feature type="transmembrane region" description="Helical" evidence="6">
    <location>
        <begin position="42"/>
        <end position="64"/>
    </location>
</feature>
<feature type="transmembrane region" description="Helical" evidence="6">
    <location>
        <begin position="203"/>
        <end position="224"/>
    </location>
</feature>
<evidence type="ECO:0000256" key="3">
    <source>
        <dbReference type="ARBA" id="ARBA00022692"/>
    </source>
</evidence>
<evidence type="ECO:0000256" key="1">
    <source>
        <dbReference type="ARBA" id="ARBA00004651"/>
    </source>
</evidence>
<feature type="transmembrane region" description="Helical" evidence="6">
    <location>
        <begin position="268"/>
        <end position="287"/>
    </location>
</feature>
<dbReference type="Gene3D" id="1.20.1250.20">
    <property type="entry name" value="MFS general substrate transporter like domains"/>
    <property type="match status" value="1"/>
</dbReference>
<dbReference type="PANTHER" id="PTHR43124">
    <property type="entry name" value="PURINE EFFLUX PUMP PBUE"/>
    <property type="match status" value="1"/>
</dbReference>
<keyword evidence="4 6" id="KW-1133">Transmembrane helix</keyword>
<feature type="transmembrane region" description="Helical" evidence="6">
    <location>
        <begin position="236"/>
        <end position="256"/>
    </location>
</feature>
<keyword evidence="5 6" id="KW-0472">Membrane</keyword>
<dbReference type="Pfam" id="PF07690">
    <property type="entry name" value="MFS_1"/>
    <property type="match status" value="1"/>
</dbReference>
<evidence type="ECO:0000313" key="9">
    <source>
        <dbReference type="Proteomes" id="UP001597294"/>
    </source>
</evidence>
<evidence type="ECO:0000256" key="5">
    <source>
        <dbReference type="ARBA" id="ARBA00023136"/>
    </source>
</evidence>
<protein>
    <submittedName>
        <fullName evidence="8">MFS transporter</fullName>
    </submittedName>
</protein>
<evidence type="ECO:0000259" key="7">
    <source>
        <dbReference type="PROSITE" id="PS50850"/>
    </source>
</evidence>
<feature type="transmembrane region" description="Helical" evidence="6">
    <location>
        <begin position="93"/>
        <end position="118"/>
    </location>
</feature>
<comment type="caution">
    <text evidence="8">The sequence shown here is derived from an EMBL/GenBank/DDBJ whole genome shotgun (WGS) entry which is preliminary data.</text>
</comment>
<proteinExistence type="predicted"/>
<feature type="domain" description="Major facilitator superfamily (MFS) profile" evidence="7">
    <location>
        <begin position="1"/>
        <end position="379"/>
    </location>
</feature>
<keyword evidence="3 6" id="KW-0812">Transmembrane</keyword>
<dbReference type="InterPro" id="IPR050189">
    <property type="entry name" value="MFS_Efflux_Transporters"/>
</dbReference>
<dbReference type="PANTHER" id="PTHR43124:SF3">
    <property type="entry name" value="CHLORAMPHENICOL EFFLUX PUMP RV0191"/>
    <property type="match status" value="1"/>
</dbReference>
<dbReference type="Proteomes" id="UP001597294">
    <property type="component" value="Unassembled WGS sequence"/>
</dbReference>
<feature type="transmembrane region" description="Helical" evidence="6">
    <location>
        <begin position="71"/>
        <end position="87"/>
    </location>
</feature>
<evidence type="ECO:0000256" key="6">
    <source>
        <dbReference type="SAM" id="Phobius"/>
    </source>
</evidence>
<dbReference type="InterPro" id="IPR020846">
    <property type="entry name" value="MFS_dom"/>
</dbReference>
<comment type="subcellular location">
    <subcellularLocation>
        <location evidence="1">Cell membrane</location>
        <topology evidence="1">Multi-pass membrane protein</topology>
    </subcellularLocation>
</comment>
<feature type="transmembrane region" description="Helical" evidence="6">
    <location>
        <begin position="351"/>
        <end position="374"/>
    </location>
</feature>
<dbReference type="RefSeq" id="WP_380251667.1">
    <property type="nucleotide sequence ID" value="NZ_JBHUII010000004.1"/>
</dbReference>
<reference evidence="9" key="1">
    <citation type="journal article" date="2019" name="Int. J. Syst. Evol. Microbiol.">
        <title>The Global Catalogue of Microorganisms (GCM) 10K type strain sequencing project: providing services to taxonomists for standard genome sequencing and annotation.</title>
        <authorList>
            <consortium name="The Broad Institute Genomics Platform"/>
            <consortium name="The Broad Institute Genome Sequencing Center for Infectious Disease"/>
            <person name="Wu L."/>
            <person name="Ma J."/>
        </authorList>
    </citation>
    <scope>NUCLEOTIDE SEQUENCE [LARGE SCALE GENOMIC DNA]</scope>
    <source>
        <strain evidence="9">CGMCC 4.7192</strain>
    </source>
</reference>
<keyword evidence="2" id="KW-1003">Cell membrane</keyword>
<feature type="transmembrane region" description="Helical" evidence="6">
    <location>
        <begin position="130"/>
        <end position="156"/>
    </location>
</feature>